<evidence type="ECO:0000313" key="3">
    <source>
        <dbReference type="EMBL" id="QOS21853.1"/>
    </source>
</evidence>
<feature type="compositionally biased region" description="Low complexity" evidence="2">
    <location>
        <begin position="236"/>
        <end position="250"/>
    </location>
</feature>
<feature type="coiled-coil region" evidence="1">
    <location>
        <begin position="362"/>
        <end position="410"/>
    </location>
</feature>
<feature type="region of interest" description="Disordered" evidence="2">
    <location>
        <begin position="218"/>
        <end position="253"/>
    </location>
</feature>
<evidence type="ECO:0000256" key="1">
    <source>
        <dbReference type="SAM" id="Coils"/>
    </source>
</evidence>
<evidence type="ECO:0000256" key="2">
    <source>
        <dbReference type="SAM" id="MobiDB-lite"/>
    </source>
</evidence>
<organism evidence="3">
    <name type="scientific">Vibrio parahaemolyticus</name>
    <dbReference type="NCBI Taxonomy" id="670"/>
    <lineage>
        <taxon>Bacteria</taxon>
        <taxon>Pseudomonadati</taxon>
        <taxon>Pseudomonadota</taxon>
        <taxon>Gammaproteobacteria</taxon>
        <taxon>Vibrionales</taxon>
        <taxon>Vibrionaceae</taxon>
        <taxon>Vibrio</taxon>
    </lineage>
</organism>
<name>A0A7M1W482_VIBPH</name>
<reference evidence="3" key="1">
    <citation type="submission" date="2020-08" db="EMBL/GenBank/DDBJ databases">
        <title>Genetic structure, function and evolution of capsule biosynthesis loci in Vibrio parahaemolyticus.</title>
        <authorList>
            <person name="Li L."/>
            <person name="Bian S."/>
        </authorList>
    </citation>
    <scope>NUCLEOTIDE SEQUENCE</scope>
    <source>
        <strain evidence="3">VP271</strain>
    </source>
</reference>
<feature type="compositionally biased region" description="Basic and acidic residues" evidence="2">
    <location>
        <begin position="218"/>
        <end position="235"/>
    </location>
</feature>
<dbReference type="RefSeq" id="WP_083135637.1">
    <property type="nucleotide sequence ID" value="NZ_JNTF02000034.1"/>
</dbReference>
<gene>
    <name evidence="3" type="ORF">VP271_00040</name>
</gene>
<proteinExistence type="predicted"/>
<accession>A0A7M1W482</accession>
<protein>
    <submittedName>
        <fullName evidence="3">Uncharacterized protein</fullName>
    </submittedName>
</protein>
<dbReference type="EMBL" id="MT898199">
    <property type="protein sequence ID" value="QOS21853.1"/>
    <property type="molecule type" value="Genomic_DNA"/>
</dbReference>
<sequence length="480" mass="55510">MKSLLNRTPENKYANTVYAGVGKGENLEALKLWTEGNIITIDPNTQVSNLLKRHHPEVKHYTVALSVEDGEQDFYDYWPESLSTLRDTVSLPNELKNAQLKCTQAVETRSLNSLLSEFDFDSNYNLLVLSINGVELDIINSLSSNELDSFSCIIIQADHKNMYHQSIEYIEKLKSSLVSLGYYLSDMEYDAIYSSFIFFRDEEKKALELESGKLKAEHAKVQEERDKAKNKESELSSRLSHLESNNSSLETRNADLIKQNTELTQAKKLVELESEKLKVERDDAKSQVESNVKQLEEVTKRAEEEEAELVSRLSTLESELEERTKQRDEEHKWHHENKKWVESLTQQIEKVKTKDNERVAHISNLESQISELTTDNKKLLERNNTLEFEKQSLASNLSSLESENVELTRSTRLNQKMLAKSQVDLDDLRKKYSIKLQSETELVELIKELREKLTIASQYYYQLQQDHPELLAYSDSAKDE</sequence>
<keyword evidence="1" id="KW-0175">Coiled coil</keyword>
<dbReference type="AlphaFoldDB" id="A0A7M1W482"/>